<protein>
    <submittedName>
        <fullName evidence="2">Uncharacterized protein</fullName>
    </submittedName>
</protein>
<reference evidence="2 3" key="1">
    <citation type="submission" date="2020-08" db="EMBL/GenBank/DDBJ databases">
        <authorList>
            <person name="Newling K."/>
            <person name="Davey J."/>
            <person name="Forrester S."/>
        </authorList>
    </citation>
    <scope>NUCLEOTIDE SEQUENCE [LARGE SCALE GENOMIC DNA]</scope>
    <source>
        <strain evidence="3">Crithidia deanei Carvalho (ATCC PRA-265)</strain>
    </source>
</reference>
<accession>A0A7G2CC44</accession>
<evidence type="ECO:0000256" key="1">
    <source>
        <dbReference type="SAM" id="MobiDB-lite"/>
    </source>
</evidence>
<feature type="region of interest" description="Disordered" evidence="1">
    <location>
        <begin position="1"/>
        <end position="24"/>
    </location>
</feature>
<name>A0A7G2CC44_9TRYP</name>
<keyword evidence="3" id="KW-1185">Reference proteome</keyword>
<dbReference type="Proteomes" id="UP000515908">
    <property type="component" value="Chromosome 08"/>
</dbReference>
<gene>
    <name evidence="2" type="ORF">ADEAN_000485800</name>
</gene>
<proteinExistence type="predicted"/>
<evidence type="ECO:0000313" key="2">
    <source>
        <dbReference type="EMBL" id="CAD2217380.1"/>
    </source>
</evidence>
<evidence type="ECO:0000313" key="3">
    <source>
        <dbReference type="Proteomes" id="UP000515908"/>
    </source>
</evidence>
<sequence length="79" mass="8632">MFDISSDTKHLATTTGSPLWAQTDGKKPALLEKLIPLLTFPEEVSQYYKELPTPEATDRKRAAPPAGRTAQCEASKDGN</sequence>
<dbReference type="EMBL" id="LR877152">
    <property type="protein sequence ID" value="CAD2217380.1"/>
    <property type="molecule type" value="Genomic_DNA"/>
</dbReference>
<dbReference type="VEuPathDB" id="TriTrypDB:ADEAN_000485800"/>
<feature type="compositionally biased region" description="Basic and acidic residues" evidence="1">
    <location>
        <begin position="1"/>
        <end position="10"/>
    </location>
</feature>
<feature type="region of interest" description="Disordered" evidence="1">
    <location>
        <begin position="50"/>
        <end position="79"/>
    </location>
</feature>
<dbReference type="AlphaFoldDB" id="A0A7G2CC44"/>
<organism evidence="2 3">
    <name type="scientific">Angomonas deanei</name>
    <dbReference type="NCBI Taxonomy" id="59799"/>
    <lineage>
        <taxon>Eukaryota</taxon>
        <taxon>Discoba</taxon>
        <taxon>Euglenozoa</taxon>
        <taxon>Kinetoplastea</taxon>
        <taxon>Metakinetoplastina</taxon>
        <taxon>Trypanosomatida</taxon>
        <taxon>Trypanosomatidae</taxon>
        <taxon>Strigomonadinae</taxon>
        <taxon>Angomonas</taxon>
    </lineage>
</organism>